<dbReference type="GO" id="GO:0030170">
    <property type="term" value="F:pyridoxal phosphate binding"/>
    <property type="evidence" value="ECO:0007669"/>
    <property type="project" value="InterPro"/>
</dbReference>
<dbReference type="InterPro" id="IPR015424">
    <property type="entry name" value="PyrdxlP-dep_Trfase"/>
</dbReference>
<comment type="similarity">
    <text evidence="2">In the C-terminal section; belongs to the class-I pyridoxal-phosphate-dependent aminotransferase family.</text>
</comment>
<dbReference type="EMBL" id="CP118101">
    <property type="protein sequence ID" value="WDH82321.1"/>
    <property type="molecule type" value="Genomic_DNA"/>
</dbReference>
<keyword evidence="5" id="KW-0805">Transcription regulation</keyword>
<evidence type="ECO:0000256" key="7">
    <source>
        <dbReference type="ARBA" id="ARBA00023163"/>
    </source>
</evidence>
<dbReference type="CDD" id="cd00609">
    <property type="entry name" value="AAT_like"/>
    <property type="match status" value="1"/>
</dbReference>
<reference evidence="9" key="1">
    <citation type="submission" date="2023-02" db="EMBL/GenBank/DDBJ databases">
        <title>Pathogen: clinical or host-associated sample.</title>
        <authorList>
            <person name="Hergert J."/>
            <person name="Casey R."/>
            <person name="Wagner J."/>
            <person name="Young E.L."/>
            <person name="Oakeson K.F."/>
        </authorList>
    </citation>
    <scope>NUCLEOTIDE SEQUENCE</scope>
    <source>
        <strain evidence="9">2022CK-00830</strain>
    </source>
</reference>
<dbReference type="RefSeq" id="WP_274359129.1">
    <property type="nucleotide sequence ID" value="NZ_CP118101.1"/>
</dbReference>
<keyword evidence="7" id="KW-0804">Transcription</keyword>
<dbReference type="InterPro" id="IPR036388">
    <property type="entry name" value="WH-like_DNA-bd_sf"/>
</dbReference>
<dbReference type="GO" id="GO:0003700">
    <property type="term" value="F:DNA-binding transcription factor activity"/>
    <property type="evidence" value="ECO:0007669"/>
    <property type="project" value="InterPro"/>
</dbReference>
<evidence type="ECO:0000313" key="10">
    <source>
        <dbReference type="Proteomes" id="UP001220962"/>
    </source>
</evidence>
<gene>
    <name evidence="9" type="ORF">PUW23_23210</name>
</gene>
<sequence length="486" mass="54263">MRSQEIHWQPDPELPIPLYQQIEQYIKDKIMQGEWTKGMRLPSQRALAVSFKVNRSTIIAALDELRAGGFIEGNYGGGTIVSRAGWNGMPVTVPDWEDYAESGTHYPNLPEVQEINDTEFSTTMNRLGTGELSPELLPNAEFSSIYAELARRQAHHLGYLEPQGSPGLRDAISTHLATQGISASPDSILIVSGSIQAMQLIAIGLLPRNASILVEKPSYLYSIHPFQSAGVRMIGMPMDHEGLRADRVQHYVQQYQPSLLYTIPSFQNPTGTVMSAARRSQLMNTAQNTGLPILEDSAYSELWFDTMPPPSLKALDPGGYVLHLGTLSKTVSPGLRIGWVTGPLPVIKRLADLKMQTDYGASSLAQDAAELWLREGYHDVHLHRIRLALQHRRDYVLELLQRHFAGLAEWNVPQGGFYMWIRLSSGIRSDKLFRRALAERILINPGNIYDRMEQDYIRLSYAFASLSELQAGIVTLAGIMRELAVS</sequence>
<dbReference type="Gene3D" id="3.40.640.10">
    <property type="entry name" value="Type I PLP-dependent aspartate aminotransferase-like (Major domain)"/>
    <property type="match status" value="1"/>
</dbReference>
<dbReference type="InterPro" id="IPR051446">
    <property type="entry name" value="HTH_trans_reg/aminotransferase"/>
</dbReference>
<evidence type="ECO:0000256" key="5">
    <source>
        <dbReference type="ARBA" id="ARBA00023015"/>
    </source>
</evidence>
<dbReference type="CDD" id="cd07377">
    <property type="entry name" value="WHTH_GntR"/>
    <property type="match status" value="1"/>
</dbReference>
<evidence type="ECO:0000313" key="9">
    <source>
        <dbReference type="EMBL" id="WDH82321.1"/>
    </source>
</evidence>
<evidence type="ECO:0000256" key="4">
    <source>
        <dbReference type="ARBA" id="ARBA00022898"/>
    </source>
</evidence>
<dbReference type="Proteomes" id="UP001220962">
    <property type="component" value="Chromosome"/>
</dbReference>
<dbReference type="InterPro" id="IPR004839">
    <property type="entry name" value="Aminotransferase_I/II_large"/>
</dbReference>
<proteinExistence type="inferred from homology"/>
<evidence type="ECO:0000256" key="6">
    <source>
        <dbReference type="ARBA" id="ARBA00023125"/>
    </source>
</evidence>
<dbReference type="PROSITE" id="PS50949">
    <property type="entry name" value="HTH_GNTR"/>
    <property type="match status" value="1"/>
</dbReference>
<keyword evidence="4" id="KW-0663">Pyridoxal phosphate</keyword>
<dbReference type="GO" id="GO:0003677">
    <property type="term" value="F:DNA binding"/>
    <property type="evidence" value="ECO:0007669"/>
    <property type="project" value="UniProtKB-KW"/>
</dbReference>
<dbReference type="Pfam" id="PF00392">
    <property type="entry name" value="GntR"/>
    <property type="match status" value="1"/>
</dbReference>
<dbReference type="Gene3D" id="3.90.1150.10">
    <property type="entry name" value="Aspartate Aminotransferase, domain 1"/>
    <property type="match status" value="1"/>
</dbReference>
<evidence type="ECO:0000256" key="3">
    <source>
        <dbReference type="ARBA" id="ARBA00022576"/>
    </source>
</evidence>
<keyword evidence="6" id="KW-0238">DNA-binding</keyword>
<dbReference type="InterPro" id="IPR015421">
    <property type="entry name" value="PyrdxlP-dep_Trfase_major"/>
</dbReference>
<dbReference type="InterPro" id="IPR015422">
    <property type="entry name" value="PyrdxlP-dep_Trfase_small"/>
</dbReference>
<dbReference type="Gene3D" id="1.10.10.10">
    <property type="entry name" value="Winged helix-like DNA-binding domain superfamily/Winged helix DNA-binding domain"/>
    <property type="match status" value="1"/>
</dbReference>
<evidence type="ECO:0000256" key="2">
    <source>
        <dbReference type="ARBA" id="ARBA00005384"/>
    </source>
</evidence>
<organism evidence="9 10">
    <name type="scientific">Paenibacillus urinalis</name>
    <dbReference type="NCBI Taxonomy" id="521520"/>
    <lineage>
        <taxon>Bacteria</taxon>
        <taxon>Bacillati</taxon>
        <taxon>Bacillota</taxon>
        <taxon>Bacilli</taxon>
        <taxon>Bacillales</taxon>
        <taxon>Paenibacillaceae</taxon>
        <taxon>Paenibacillus</taxon>
    </lineage>
</organism>
<comment type="cofactor">
    <cofactor evidence="1">
        <name>pyridoxal 5'-phosphate</name>
        <dbReference type="ChEBI" id="CHEBI:597326"/>
    </cofactor>
</comment>
<evidence type="ECO:0000259" key="8">
    <source>
        <dbReference type="PROSITE" id="PS50949"/>
    </source>
</evidence>
<evidence type="ECO:0000256" key="1">
    <source>
        <dbReference type="ARBA" id="ARBA00001933"/>
    </source>
</evidence>
<dbReference type="PANTHER" id="PTHR46577:SF2">
    <property type="entry name" value="TRANSCRIPTIONAL REGULATORY PROTEIN"/>
    <property type="match status" value="1"/>
</dbReference>
<dbReference type="GO" id="GO:0008483">
    <property type="term" value="F:transaminase activity"/>
    <property type="evidence" value="ECO:0007669"/>
    <property type="project" value="UniProtKB-KW"/>
</dbReference>
<protein>
    <submittedName>
        <fullName evidence="9">PLP-dependent aminotransferase family protein</fullName>
    </submittedName>
</protein>
<dbReference type="InterPro" id="IPR036390">
    <property type="entry name" value="WH_DNA-bd_sf"/>
</dbReference>
<feature type="domain" description="HTH gntR-type" evidence="8">
    <location>
        <begin position="16"/>
        <end position="84"/>
    </location>
</feature>
<accession>A0AAX3MYX8</accession>
<dbReference type="InterPro" id="IPR000524">
    <property type="entry name" value="Tscrpt_reg_HTH_GntR"/>
</dbReference>
<dbReference type="Pfam" id="PF00155">
    <property type="entry name" value="Aminotran_1_2"/>
    <property type="match status" value="1"/>
</dbReference>
<dbReference type="PANTHER" id="PTHR46577">
    <property type="entry name" value="HTH-TYPE TRANSCRIPTIONAL REGULATORY PROTEIN GABR"/>
    <property type="match status" value="1"/>
</dbReference>
<name>A0AAX3MYX8_9BACL</name>
<dbReference type="SUPFAM" id="SSF53383">
    <property type="entry name" value="PLP-dependent transferases"/>
    <property type="match status" value="1"/>
</dbReference>
<dbReference type="SMART" id="SM00345">
    <property type="entry name" value="HTH_GNTR"/>
    <property type="match status" value="1"/>
</dbReference>
<dbReference type="SUPFAM" id="SSF46785">
    <property type="entry name" value="Winged helix' DNA-binding domain"/>
    <property type="match status" value="1"/>
</dbReference>
<dbReference type="PRINTS" id="PR00035">
    <property type="entry name" value="HTHGNTR"/>
</dbReference>
<keyword evidence="3 9" id="KW-0032">Aminotransferase</keyword>
<dbReference type="AlphaFoldDB" id="A0AAX3MYX8"/>
<keyword evidence="3 9" id="KW-0808">Transferase</keyword>